<dbReference type="Proteomes" id="UP000250179">
    <property type="component" value="Chromosome"/>
</dbReference>
<dbReference type="CDD" id="cd18730">
    <property type="entry name" value="PIN_PH0500-like"/>
    <property type="match status" value="1"/>
</dbReference>
<keyword evidence="4" id="KW-0378">Hydrolase</keyword>
<evidence type="ECO:0000313" key="6">
    <source>
        <dbReference type="EMBL" id="ASJ03389.1"/>
    </source>
</evidence>
<proteinExistence type="predicted"/>
<dbReference type="GO" id="GO:0016787">
    <property type="term" value="F:hydrolase activity"/>
    <property type="evidence" value="ECO:0007669"/>
    <property type="project" value="UniProtKB-KW"/>
</dbReference>
<dbReference type="InterPro" id="IPR029060">
    <property type="entry name" value="PIN-like_dom_sf"/>
</dbReference>
<keyword evidence="5" id="KW-0460">Magnesium</keyword>
<dbReference type="GO" id="GO:0004540">
    <property type="term" value="F:RNA nuclease activity"/>
    <property type="evidence" value="ECO:0007669"/>
    <property type="project" value="TreeGrafter"/>
</dbReference>
<gene>
    <name evidence="6" type="ORF">A3L09_09015</name>
</gene>
<dbReference type="PANTHER" id="PTHR42740:SF2">
    <property type="entry name" value="RIBONUCLEASE VAPC1"/>
    <property type="match status" value="1"/>
</dbReference>
<keyword evidence="1" id="KW-1277">Toxin-antitoxin system</keyword>
<dbReference type="PIRSF" id="PIRSF016154">
    <property type="entry name" value="NA-bd_PIN_PH0500"/>
    <property type="match status" value="1"/>
</dbReference>
<keyword evidence="3" id="KW-0479">Metal-binding</keyword>
<evidence type="ECO:0000256" key="3">
    <source>
        <dbReference type="ARBA" id="ARBA00022723"/>
    </source>
</evidence>
<name>A0A2Z2MCZ3_THEPR</name>
<organism evidence="6 7">
    <name type="scientific">Thermococcus profundus</name>
    <dbReference type="NCBI Taxonomy" id="49899"/>
    <lineage>
        <taxon>Archaea</taxon>
        <taxon>Methanobacteriati</taxon>
        <taxon>Methanobacteriota</taxon>
        <taxon>Thermococci</taxon>
        <taxon>Thermococcales</taxon>
        <taxon>Thermococcaceae</taxon>
        <taxon>Thermococcus</taxon>
    </lineage>
</organism>
<evidence type="ECO:0000256" key="1">
    <source>
        <dbReference type="ARBA" id="ARBA00022649"/>
    </source>
</evidence>
<sequence length="150" mass="17360">MTLPDSILFDATSMIKMHTASRRRLLEVTLAKFNVFVPVISIYKYLVSKAYINRKIENEFKVLKEIYSVLPLTDDIVIHGAKIEAKLLKKGLRLEVDDILTGTFAIKHRMLLVTADPERYKALTEFGLDLMDLDRFLKEVERMVEEELKA</sequence>
<protein>
    <submittedName>
        <fullName evidence="6">Ribonuclease</fullName>
    </submittedName>
</protein>
<dbReference type="Gene3D" id="3.40.50.1010">
    <property type="entry name" value="5'-nuclease"/>
    <property type="match status" value="1"/>
</dbReference>
<dbReference type="OrthoDB" id="85585at2157"/>
<dbReference type="SUPFAM" id="SSF88723">
    <property type="entry name" value="PIN domain-like"/>
    <property type="match status" value="1"/>
</dbReference>
<evidence type="ECO:0000256" key="5">
    <source>
        <dbReference type="ARBA" id="ARBA00022842"/>
    </source>
</evidence>
<dbReference type="GeneID" id="33320554"/>
<keyword evidence="7" id="KW-1185">Reference proteome</keyword>
<dbReference type="GO" id="GO:0046872">
    <property type="term" value="F:metal ion binding"/>
    <property type="evidence" value="ECO:0007669"/>
    <property type="project" value="UniProtKB-KW"/>
</dbReference>
<reference evidence="6 7" key="1">
    <citation type="submission" date="2016-03" db="EMBL/GenBank/DDBJ databases">
        <title>Complete genome sequence of Thermococcus profundus strain DT5432.</title>
        <authorList>
            <person name="Oger P.M."/>
        </authorList>
    </citation>
    <scope>NUCLEOTIDE SEQUENCE [LARGE SCALE GENOMIC DNA]</scope>
    <source>
        <strain evidence="6 7">DT 5432</strain>
    </source>
</reference>
<dbReference type="EMBL" id="CP014862">
    <property type="protein sequence ID" value="ASJ03389.1"/>
    <property type="molecule type" value="Genomic_DNA"/>
</dbReference>
<dbReference type="RefSeq" id="WP_088858645.1">
    <property type="nucleotide sequence ID" value="NZ_CP014862.1"/>
</dbReference>
<keyword evidence="2" id="KW-0540">Nuclease</keyword>
<dbReference type="InterPro" id="IPR051749">
    <property type="entry name" value="PINc/VapC_TA_RNase"/>
</dbReference>
<dbReference type="PANTHER" id="PTHR42740">
    <property type="entry name" value="RIBONUCLEASE VAPC3"/>
    <property type="match status" value="1"/>
</dbReference>
<dbReference type="InterPro" id="IPR016647">
    <property type="entry name" value="VapV_Thermo"/>
</dbReference>
<dbReference type="AlphaFoldDB" id="A0A2Z2MCZ3"/>
<dbReference type="KEGG" id="tprf:A3L09_09015"/>
<evidence type="ECO:0000256" key="4">
    <source>
        <dbReference type="ARBA" id="ARBA00022801"/>
    </source>
</evidence>
<evidence type="ECO:0000313" key="7">
    <source>
        <dbReference type="Proteomes" id="UP000250179"/>
    </source>
</evidence>
<evidence type="ECO:0000256" key="2">
    <source>
        <dbReference type="ARBA" id="ARBA00022722"/>
    </source>
</evidence>
<accession>A0A2Z2MCZ3</accession>